<evidence type="ECO:0000313" key="1">
    <source>
        <dbReference type="EMBL" id="CAZ87624.1"/>
    </source>
</evidence>
<dbReference type="Proteomes" id="UP000078599">
    <property type="component" value="Unassembled WGS sequence"/>
</dbReference>
<dbReference type="KEGG" id="thi:THI_0921"/>
<proteinExistence type="predicted"/>
<evidence type="ECO:0000313" key="4">
    <source>
        <dbReference type="Proteomes" id="UP000078599"/>
    </source>
</evidence>
<dbReference type="Proteomes" id="UP000002372">
    <property type="component" value="Chromosome"/>
</dbReference>
<dbReference type="OrthoDB" id="9154861at2"/>
<dbReference type="AlphaFoldDB" id="D6CS96"/>
<keyword evidence="4" id="KW-1185">Reference proteome</keyword>
<reference evidence="3" key="2">
    <citation type="journal article" date="2010" name="PLoS Genet.">
        <title>Structure, function, and evolution of the Thiomonas spp. genome.</title>
        <authorList>
            <person name="Arsene-Ploetze F."/>
            <person name="Koechler S."/>
            <person name="Marchal M."/>
            <person name="Coppee J.Y."/>
            <person name="Chandler M."/>
            <person name="Bonnefoy V."/>
            <person name="Brochier-Armanet C."/>
            <person name="Barakat M."/>
            <person name="Barbe V."/>
            <person name="Battaglia-Brunet F."/>
            <person name="Bruneel O."/>
            <person name="Bryan C.G."/>
            <person name="Cleiss-Arnold J."/>
            <person name="Cruveiller S."/>
            <person name="Erhardt M."/>
            <person name="Heinrich-Salmeron A."/>
            <person name="Hommais F."/>
            <person name="Joulian C."/>
            <person name="Krin E."/>
            <person name="Lieutaud A."/>
            <person name="Lievremont D."/>
            <person name="Michel C."/>
            <person name="Muller D."/>
            <person name="Ortet P."/>
            <person name="Proux C."/>
            <person name="Siguier P."/>
            <person name="Roche D."/>
            <person name="Rouy Z."/>
            <person name="Salvignol G."/>
            <person name="Slyemi D."/>
            <person name="Talla E."/>
            <person name="Weiss S."/>
            <person name="Weissenbach J."/>
            <person name="Medigue C."/>
            <person name="Bertin P.N."/>
        </authorList>
    </citation>
    <scope>NUCLEOTIDE SEQUENCE [LARGE SCALE GENOMIC DNA]</scope>
    <source>
        <strain evidence="3">DSM 22701 / CIP 110005 / 3As</strain>
    </source>
</reference>
<reference evidence="2 4" key="4">
    <citation type="submission" date="2015-03" db="EMBL/GenBank/DDBJ databases">
        <authorList>
            <person name="Regsiter A."/>
            <person name="william w."/>
        </authorList>
    </citation>
    <scope>NUCLEOTIDE SEQUENCE [LARGE SCALE GENOMIC DNA]</scope>
    <source>
        <strain evidence="2 4">CB1</strain>
    </source>
</reference>
<dbReference type="EMBL" id="CTRI01000002">
    <property type="protein sequence ID" value="CQR26953.1"/>
    <property type="molecule type" value="Genomic_DNA"/>
</dbReference>
<name>D6CS96_THIA3</name>
<dbReference type="HOGENOM" id="CLU_2792735_0_0_4"/>
<reference key="1">
    <citation type="submission" date="2009-07" db="EMBL/GenBank/DDBJ databases">
        <authorList>
            <person name="Genoscope - CEA"/>
        </authorList>
    </citation>
    <scope>NUCLEOTIDE SEQUENCE</scope>
    <source>
        <strain>3As</strain>
    </source>
</reference>
<evidence type="ECO:0000313" key="3">
    <source>
        <dbReference type="Proteomes" id="UP000002372"/>
    </source>
</evidence>
<evidence type="ECO:0000313" key="2">
    <source>
        <dbReference type="EMBL" id="CQR26953.1"/>
    </source>
</evidence>
<reference evidence="1" key="3">
    <citation type="submission" date="2010-07" db="EMBL/GenBank/DDBJ databases">
        <authorList>
            <person name="Genoscope - CEA"/>
        </authorList>
    </citation>
    <scope>NUCLEOTIDE SEQUENCE</scope>
    <source>
        <strain evidence="1">3As</strain>
    </source>
</reference>
<sequence length="68" mass="7728">MSTFKHFLENLFSPLDAQQQAEQAYLAKAVDACDLERRMHELEYSDGAALNFPVHAAHAGTHAWRSPW</sequence>
<dbReference type="InterPro" id="IPR021946">
    <property type="entry name" value="DUF3563"/>
</dbReference>
<organism evidence="1 3">
    <name type="scientific">Thiomonas arsenitoxydans (strain DSM 22701 / CIP 110005 / 3As)</name>
    <dbReference type="NCBI Taxonomy" id="426114"/>
    <lineage>
        <taxon>Bacteria</taxon>
        <taxon>Pseudomonadati</taxon>
        <taxon>Pseudomonadota</taxon>
        <taxon>Betaproteobacteria</taxon>
        <taxon>Burkholderiales</taxon>
        <taxon>Thiomonas</taxon>
    </lineage>
</organism>
<dbReference type="Pfam" id="PF12086">
    <property type="entry name" value="DUF3563"/>
    <property type="match status" value="1"/>
</dbReference>
<gene>
    <name evidence="1" type="ordered locus">THI_0921</name>
    <name evidence="2" type="ORF">THICB1_100378</name>
</gene>
<dbReference type="EMBL" id="FP475956">
    <property type="protein sequence ID" value="CAZ87624.1"/>
    <property type="molecule type" value="Genomic_DNA"/>
</dbReference>
<accession>D6CS96</accession>
<protein>
    <submittedName>
        <fullName evidence="1">Uncharacterized protein</fullName>
    </submittedName>
</protein>
<dbReference type="RefSeq" id="WP_013104979.1">
    <property type="nucleotide sequence ID" value="NC_014145.1"/>
</dbReference>